<dbReference type="GO" id="GO:0003841">
    <property type="term" value="F:1-acylglycerol-3-phosphate O-acyltransferase activity"/>
    <property type="evidence" value="ECO:0007669"/>
    <property type="project" value="UniProtKB-UniRule"/>
</dbReference>
<dbReference type="GO" id="GO:0016020">
    <property type="term" value="C:membrane"/>
    <property type="evidence" value="ECO:0007669"/>
    <property type="project" value="UniProtKB-SubCell"/>
</dbReference>
<feature type="compositionally biased region" description="Basic and acidic residues" evidence="11">
    <location>
        <begin position="611"/>
        <end position="624"/>
    </location>
</feature>
<dbReference type="InterPro" id="IPR002123">
    <property type="entry name" value="Plipid/glycerol_acylTrfase"/>
</dbReference>
<protein>
    <recommendedName>
        <fullName evidence="10">1-acyl-sn-glycerol-3-phosphate acyltransferase</fullName>
        <ecNumber evidence="10">2.3.1.51</ecNumber>
    </recommendedName>
</protein>
<evidence type="ECO:0000256" key="5">
    <source>
        <dbReference type="ARBA" id="ARBA00022737"/>
    </source>
</evidence>
<dbReference type="PROSITE" id="PS50893">
    <property type="entry name" value="ABC_TRANSPORTER_2"/>
    <property type="match status" value="2"/>
</dbReference>
<keyword evidence="10" id="KW-0444">Lipid biosynthesis</keyword>
<dbReference type="Gene3D" id="3.40.50.300">
    <property type="entry name" value="P-loop containing nucleotide triphosphate hydrolases"/>
    <property type="match status" value="2"/>
</dbReference>
<evidence type="ECO:0000256" key="10">
    <source>
        <dbReference type="RuleBase" id="RU361267"/>
    </source>
</evidence>
<evidence type="ECO:0000313" key="15">
    <source>
        <dbReference type="Proteomes" id="UP000701801"/>
    </source>
</evidence>
<keyword evidence="10" id="KW-0012">Acyltransferase</keyword>
<feature type="transmembrane region" description="Helical" evidence="12">
    <location>
        <begin position="7"/>
        <end position="27"/>
    </location>
</feature>
<keyword evidence="10" id="KW-0808">Transferase</keyword>
<evidence type="ECO:0000313" key="14">
    <source>
        <dbReference type="EMBL" id="CAG8983158.1"/>
    </source>
</evidence>
<feature type="transmembrane region" description="Helical" evidence="12">
    <location>
        <begin position="658"/>
        <end position="680"/>
    </location>
</feature>
<comment type="similarity">
    <text evidence="2">Belongs to the ABC transporter superfamily. ABCA family.</text>
</comment>
<keyword evidence="6" id="KW-0547">Nucleotide-binding</keyword>
<evidence type="ECO:0000256" key="11">
    <source>
        <dbReference type="SAM" id="MobiDB-lite"/>
    </source>
</evidence>
<dbReference type="EC" id="2.3.1.51" evidence="10"/>
<feature type="region of interest" description="Disordered" evidence="11">
    <location>
        <begin position="606"/>
        <end position="625"/>
    </location>
</feature>
<dbReference type="InterPro" id="IPR003593">
    <property type="entry name" value="AAA+_ATPase"/>
</dbReference>
<evidence type="ECO:0000256" key="8">
    <source>
        <dbReference type="ARBA" id="ARBA00022989"/>
    </source>
</evidence>
<feature type="transmembrane region" description="Helical" evidence="12">
    <location>
        <begin position="33"/>
        <end position="58"/>
    </location>
</feature>
<evidence type="ECO:0000256" key="7">
    <source>
        <dbReference type="ARBA" id="ARBA00022840"/>
    </source>
</evidence>
<comment type="domain">
    <text evidence="10">The HXXXXD motif is essential for acyltransferase activity and may constitute the binding site for the phosphate moiety of the glycerol-3-phosphate.</text>
</comment>
<dbReference type="PANTHER" id="PTHR19229">
    <property type="entry name" value="ATP-BINDING CASSETTE TRANSPORTER SUBFAMILY A ABCA"/>
    <property type="match status" value="1"/>
</dbReference>
<feature type="region of interest" description="Disordered" evidence="11">
    <location>
        <begin position="276"/>
        <end position="296"/>
    </location>
</feature>
<dbReference type="Pfam" id="PF01553">
    <property type="entry name" value="Acyltransferase"/>
    <property type="match status" value="1"/>
</dbReference>
<dbReference type="GO" id="GO:0016887">
    <property type="term" value="F:ATP hydrolysis activity"/>
    <property type="evidence" value="ECO:0007669"/>
    <property type="project" value="InterPro"/>
</dbReference>
<dbReference type="PROSITE" id="PS00211">
    <property type="entry name" value="ABC_TRANSPORTER_1"/>
    <property type="match status" value="1"/>
</dbReference>
<dbReference type="SUPFAM" id="SSF52540">
    <property type="entry name" value="P-loop containing nucleoside triphosphate hydrolases"/>
    <property type="match status" value="2"/>
</dbReference>
<dbReference type="Proteomes" id="UP000701801">
    <property type="component" value="Unassembled WGS sequence"/>
</dbReference>
<dbReference type="SMART" id="SM00382">
    <property type="entry name" value="AAA"/>
    <property type="match status" value="1"/>
</dbReference>
<dbReference type="GO" id="GO:0140359">
    <property type="term" value="F:ABC-type transporter activity"/>
    <property type="evidence" value="ECO:0007669"/>
    <property type="project" value="InterPro"/>
</dbReference>
<keyword evidence="7" id="KW-0067">ATP-binding</keyword>
<evidence type="ECO:0000256" key="12">
    <source>
        <dbReference type="SAM" id="Phobius"/>
    </source>
</evidence>
<comment type="subcellular location">
    <subcellularLocation>
        <location evidence="1">Membrane</location>
        <topology evidence="1">Multi-pass membrane protein</topology>
    </subcellularLocation>
</comment>
<dbReference type="Pfam" id="PF00005">
    <property type="entry name" value="ABC_tran"/>
    <property type="match status" value="2"/>
</dbReference>
<keyword evidence="4 12" id="KW-0812">Transmembrane</keyword>
<organism evidence="14 15">
    <name type="scientific">Hymenoscyphus albidus</name>
    <dbReference type="NCBI Taxonomy" id="595503"/>
    <lineage>
        <taxon>Eukaryota</taxon>
        <taxon>Fungi</taxon>
        <taxon>Dikarya</taxon>
        <taxon>Ascomycota</taxon>
        <taxon>Pezizomycotina</taxon>
        <taxon>Leotiomycetes</taxon>
        <taxon>Helotiales</taxon>
        <taxon>Helotiaceae</taxon>
        <taxon>Hymenoscyphus</taxon>
    </lineage>
</organism>
<evidence type="ECO:0000256" key="2">
    <source>
        <dbReference type="ARBA" id="ARBA00008869"/>
    </source>
</evidence>
<feature type="domain" description="ABC transporter" evidence="13">
    <location>
        <begin position="1125"/>
        <end position="1326"/>
    </location>
</feature>
<feature type="transmembrane region" description="Helical" evidence="12">
    <location>
        <begin position="1054"/>
        <end position="1074"/>
    </location>
</feature>
<dbReference type="InterPro" id="IPR013525">
    <property type="entry name" value="ABC2_TM"/>
</dbReference>
<dbReference type="CDD" id="cd07989">
    <property type="entry name" value="LPLAT_AGPAT-like"/>
    <property type="match status" value="1"/>
</dbReference>
<dbReference type="InterPro" id="IPR003439">
    <property type="entry name" value="ABC_transporter-like_ATP-bd"/>
</dbReference>
<dbReference type="GO" id="GO:0008654">
    <property type="term" value="P:phospholipid biosynthetic process"/>
    <property type="evidence" value="ECO:0007669"/>
    <property type="project" value="UniProtKB-KW"/>
</dbReference>
<feature type="transmembrane region" description="Helical" evidence="12">
    <location>
        <begin position="943"/>
        <end position="963"/>
    </location>
</feature>
<dbReference type="InterPro" id="IPR027417">
    <property type="entry name" value="P-loop_NTPase"/>
</dbReference>
<keyword evidence="10" id="KW-0443">Lipid metabolism</keyword>
<evidence type="ECO:0000259" key="13">
    <source>
        <dbReference type="PROSITE" id="PS50893"/>
    </source>
</evidence>
<dbReference type="InterPro" id="IPR017871">
    <property type="entry name" value="ABC_transporter-like_CS"/>
</dbReference>
<evidence type="ECO:0000256" key="4">
    <source>
        <dbReference type="ARBA" id="ARBA00022692"/>
    </source>
</evidence>
<dbReference type="Pfam" id="PF12698">
    <property type="entry name" value="ABC2_membrane_3"/>
    <property type="match status" value="1"/>
</dbReference>
<dbReference type="GO" id="GO:0005524">
    <property type="term" value="F:ATP binding"/>
    <property type="evidence" value="ECO:0007669"/>
    <property type="project" value="UniProtKB-KW"/>
</dbReference>
<dbReference type="InterPro" id="IPR004552">
    <property type="entry name" value="AGP_acyltrans"/>
</dbReference>
<feature type="transmembrane region" description="Helical" evidence="12">
    <location>
        <begin position="70"/>
        <end position="89"/>
    </location>
</feature>
<evidence type="ECO:0000256" key="3">
    <source>
        <dbReference type="ARBA" id="ARBA00022448"/>
    </source>
</evidence>
<keyword evidence="10" id="KW-1208">Phospholipid metabolism</keyword>
<comment type="catalytic activity">
    <reaction evidence="10">
        <text>a 1-acyl-sn-glycero-3-phosphate + an acyl-CoA = a 1,2-diacyl-sn-glycero-3-phosphate + CoA</text>
        <dbReference type="Rhea" id="RHEA:19709"/>
        <dbReference type="ChEBI" id="CHEBI:57287"/>
        <dbReference type="ChEBI" id="CHEBI:57970"/>
        <dbReference type="ChEBI" id="CHEBI:58342"/>
        <dbReference type="ChEBI" id="CHEBI:58608"/>
        <dbReference type="EC" id="2.3.1.51"/>
    </reaction>
</comment>
<dbReference type="SMART" id="SM00563">
    <property type="entry name" value="PlsC"/>
    <property type="match status" value="1"/>
</dbReference>
<dbReference type="SUPFAM" id="SSF69593">
    <property type="entry name" value="Glycerol-3-phosphate (1)-acyltransferase"/>
    <property type="match status" value="1"/>
</dbReference>
<feature type="transmembrane region" description="Helical" evidence="12">
    <location>
        <begin position="909"/>
        <end position="931"/>
    </location>
</feature>
<evidence type="ECO:0000256" key="1">
    <source>
        <dbReference type="ARBA" id="ARBA00004141"/>
    </source>
</evidence>
<keyword evidence="10" id="KW-0594">Phospholipid biosynthesis</keyword>
<sequence length="1419" mass="154404">MSLVYYLELFVGGYVATTLAFYALSMASPLAGFIARLLASYISLIIAASYGVFVSIVLRLVGYHRIAQWATARFFKVIMYLTTGISFTIDDPHNYLNTTRPAVFIGNHQTELDVLMLGWIFPRYCSVTAKSSLKKIPFLGWFMALSGTVFINRSNSKDARSAMAGASKEITGMRQSVYMFPEGTRSYSKEPELLPFKKGAFHLAVQAGVPIVPVVVANYSNVLYVKGWVFNSGVIPVKVLPPIETKNLKFEDVEDLARDTRELMLKELHSLTAKARGSPIQMPSRNGNGNGVLKKSNGVKDERHTTIDATSDVAVRCTSLSKTYNAKRRWYFPFLKKGKSVKAVDSLNLEVKKGSVTFLLGPNGGGNTTTLKCIAGMTTMDNGSQLELNEAGLVFGICPQNNVFWDELSVQEHIQIWRKLKTAAVDDLTADNDDVIMEWDLLEKTSARAKTLSGGQMRKLQLAIAFVGGSKVVAIDEASSGLDPLSRRNIWNIIQKGHARRSKGKLACEGPAPSLKATFGEKYLIRSNEESDGETEVHQASNSADATKMVQELERATNNTYSCSYPTLEQVFLNVTSESSAAIRQAGGDGIIGDGIIGDGIIGDGVASSTTEKEEPENVDHSKSPDLALDVGQSIGFLHQVKALLGKRYALLTQKAGWISYGINLIIPIIIAAAVAKYVLKYEPIQTCATNGELLRNASRSQSSTHSYSDSETNQRFGPLTDFYSPSLYNTRNSPVALLGPAAQFSGDVQNELYVNGINTFALSSYTNSSPSSSSQLGNRVLASSSSYRSSSDIAVPIWAPTPQTAVLFYDTAEDISGLSANIIGFNYLTYRIADATNPPGGAKMVVAYLRTMRTPANVVNGFAMPLSALIVIAFIGCTSISVIYPVYERVMRVRALQFCNGVSPAALWVAYLLFDMQFIFIQAIFVYGLLYASVPHVYYQGSYIFGAFILFGIATYLGCYLFSLFVKKAAFAIAAGVHVLLFICYLLGYAGAQSTAWPKLYETYSALQYGLGLTSPAANLARALWVATNSFEILCGKYGDADVSSPFAYVRYGSVYCNLILQILFLTAMLVIHEYGSADWIRRNITQRGLPPHLSYIVESSNSEALADLKKTGSSTTSPAEEILAVSHLTKYFNKLSAVEDASFSINSNSTLALLGGNDNINVLTAGQKARVHMGVCPQDDAIDNLTVYQTLRFYGCVKGLKNVEGNVDKVLEALKITTFRNYTVAALSGGTRRKLSVAIALLGNPRVLLLDEPSTGQDAGAKRILWKTLKDVSANRAILLTTHSMEEAEALATGVATMGTKMLAKGTLSELQVEYGGMYMVRAVREPGTNASKVEEIVRETFSGVRNYQDGCGQISFNLPFEKEELGSIMRRMEGLKGEGVDVQVGARVISDYTINSPSLEEVFMNVAREAGATVGV</sequence>
<keyword evidence="9 12" id="KW-0472">Membrane</keyword>
<comment type="similarity">
    <text evidence="10">Belongs to the 1-acyl-sn-glycerol-3-phosphate acyltransferase family.</text>
</comment>
<keyword evidence="5" id="KW-0677">Repeat</keyword>
<dbReference type="InterPro" id="IPR026082">
    <property type="entry name" value="ABCA"/>
</dbReference>
<feature type="domain" description="ABC transporter" evidence="13">
    <location>
        <begin position="315"/>
        <end position="553"/>
    </location>
</feature>
<gene>
    <name evidence="14" type="ORF">HYALB_00010306</name>
</gene>
<dbReference type="PANTHER" id="PTHR19229:SF36">
    <property type="entry name" value="ATP-BINDING CASSETTE SUB-FAMILY A MEMBER 2"/>
    <property type="match status" value="1"/>
</dbReference>
<keyword evidence="8 12" id="KW-1133">Transmembrane helix</keyword>
<proteinExistence type="inferred from homology"/>
<feature type="transmembrane region" description="Helical" evidence="12">
    <location>
        <begin position="970"/>
        <end position="993"/>
    </location>
</feature>
<accession>A0A9N9Q281</accession>
<dbReference type="EMBL" id="CAJVRM010000716">
    <property type="protein sequence ID" value="CAG8983158.1"/>
    <property type="molecule type" value="Genomic_DNA"/>
</dbReference>
<dbReference type="OrthoDB" id="8061355at2759"/>
<comment type="caution">
    <text evidence="14">The sequence shown here is derived from an EMBL/GenBank/DDBJ whole genome shotgun (WGS) entry which is preliminary data.</text>
</comment>
<keyword evidence="3" id="KW-0813">Transport</keyword>
<dbReference type="NCBIfam" id="TIGR00530">
    <property type="entry name" value="AGP_acyltrn"/>
    <property type="match status" value="1"/>
</dbReference>
<evidence type="ECO:0000256" key="9">
    <source>
        <dbReference type="ARBA" id="ARBA00023136"/>
    </source>
</evidence>
<reference evidence="14" key="1">
    <citation type="submission" date="2021-07" db="EMBL/GenBank/DDBJ databases">
        <authorList>
            <person name="Durling M."/>
        </authorList>
    </citation>
    <scope>NUCLEOTIDE SEQUENCE</scope>
</reference>
<evidence type="ECO:0000256" key="6">
    <source>
        <dbReference type="ARBA" id="ARBA00022741"/>
    </source>
</evidence>
<dbReference type="GO" id="GO:0005319">
    <property type="term" value="F:lipid transporter activity"/>
    <property type="evidence" value="ECO:0007669"/>
    <property type="project" value="TreeGrafter"/>
</dbReference>
<name>A0A9N9Q281_9HELO</name>
<keyword evidence="15" id="KW-1185">Reference proteome</keyword>
<feature type="transmembrane region" description="Helical" evidence="12">
    <location>
        <begin position="863"/>
        <end position="888"/>
    </location>
</feature>